<gene>
    <name evidence="2" type="ORF">RCL2_002633200</name>
    <name evidence="1" type="ORF">RclHR1_05500014</name>
</gene>
<evidence type="ECO:0000313" key="1">
    <source>
        <dbReference type="EMBL" id="GBC04099.1"/>
    </source>
</evidence>
<dbReference type="Proteomes" id="UP000247702">
    <property type="component" value="Unassembled WGS sequence"/>
</dbReference>
<protein>
    <submittedName>
        <fullName evidence="2">ATP-dependent DNA helicase Pif1-like</fullName>
    </submittedName>
</protein>
<reference evidence="2" key="2">
    <citation type="submission" date="2019-10" db="EMBL/GenBank/DDBJ databases">
        <title>Conservation and host-specific expression of non-tandemly repeated heterogenous ribosome RNA gene in arbuscular mycorrhizal fungi.</title>
        <authorList>
            <person name="Maeda T."/>
            <person name="Kobayashi Y."/>
            <person name="Nakagawa T."/>
            <person name="Ezawa T."/>
            <person name="Yamaguchi K."/>
            <person name="Bino T."/>
            <person name="Nishimoto Y."/>
            <person name="Shigenobu S."/>
            <person name="Kawaguchi M."/>
        </authorList>
    </citation>
    <scope>NUCLEOTIDE SEQUENCE</scope>
    <source>
        <strain evidence="2">HR1</strain>
    </source>
</reference>
<dbReference type="EMBL" id="BEXD01003927">
    <property type="protein sequence ID" value="GBC04099.1"/>
    <property type="molecule type" value="Genomic_DNA"/>
</dbReference>
<evidence type="ECO:0000313" key="3">
    <source>
        <dbReference type="Proteomes" id="UP000247702"/>
    </source>
</evidence>
<dbReference type="CDD" id="cd18809">
    <property type="entry name" value="SF1_C_RecD"/>
    <property type="match status" value="1"/>
</dbReference>
<dbReference type="PANTHER" id="PTHR10492">
    <property type="match status" value="1"/>
</dbReference>
<proteinExistence type="predicted"/>
<name>A0A2Z6SFV1_9GLOM</name>
<dbReference type="STRING" id="94130.A0A2Z6SFV1"/>
<sequence length="248" mass="28153">MRLQQISNPLENQKQKEFADFLLKIGDGTYTINPGTEDIITLPSNMTINNGTLIDMINFVYPNLEENCGNANYMVNKAILIPKNINVDIISDIIMEKIPGEFVIYPSADSINSSEDNITEQPQLYSPEFLRSLKIPELPPGSHIGKRVFIPRITLTALESKLPFTLKRHQFPVRVAFSMTINKSQGQTLSRVGVYLPEPVFAHGQLYVAFSRVTIYQHIKVLIDNSKNYKTKNIVYPEIFASINRIHI</sequence>
<dbReference type="FunFam" id="3.40.50.300:FF:002884">
    <property type="entry name" value="ATP-dependent DNA helicase"/>
    <property type="match status" value="1"/>
</dbReference>
<dbReference type="AlphaFoldDB" id="A0A2Z6SFV1"/>
<organism evidence="1 3">
    <name type="scientific">Rhizophagus clarus</name>
    <dbReference type="NCBI Taxonomy" id="94130"/>
    <lineage>
        <taxon>Eukaryota</taxon>
        <taxon>Fungi</taxon>
        <taxon>Fungi incertae sedis</taxon>
        <taxon>Mucoromycota</taxon>
        <taxon>Glomeromycotina</taxon>
        <taxon>Glomeromycetes</taxon>
        <taxon>Glomerales</taxon>
        <taxon>Glomeraceae</taxon>
        <taxon>Rhizophagus</taxon>
    </lineage>
</organism>
<accession>A0A2Z6SFV1</accession>
<dbReference type="PANTHER" id="PTHR10492:SF57">
    <property type="entry name" value="ATP-DEPENDENT DNA HELICASE"/>
    <property type="match status" value="1"/>
</dbReference>
<dbReference type="Proteomes" id="UP000615446">
    <property type="component" value="Unassembled WGS sequence"/>
</dbReference>
<evidence type="ECO:0000313" key="2">
    <source>
        <dbReference type="EMBL" id="GES99851.1"/>
    </source>
</evidence>
<keyword evidence="2" id="KW-0347">Helicase</keyword>
<keyword evidence="2" id="KW-0067">ATP-binding</keyword>
<dbReference type="EMBL" id="BLAL01000285">
    <property type="protein sequence ID" value="GES99851.1"/>
    <property type="molecule type" value="Genomic_DNA"/>
</dbReference>
<dbReference type="InterPro" id="IPR027417">
    <property type="entry name" value="P-loop_NTPase"/>
</dbReference>
<dbReference type="GO" id="GO:0004386">
    <property type="term" value="F:helicase activity"/>
    <property type="evidence" value="ECO:0007669"/>
    <property type="project" value="UniProtKB-KW"/>
</dbReference>
<keyword evidence="2" id="KW-0547">Nucleotide-binding</keyword>
<keyword evidence="3" id="KW-1185">Reference proteome</keyword>
<keyword evidence="2" id="KW-0378">Hydrolase</keyword>
<dbReference type="SUPFAM" id="SSF52540">
    <property type="entry name" value="P-loop containing nucleoside triphosphate hydrolases"/>
    <property type="match status" value="1"/>
</dbReference>
<dbReference type="OrthoDB" id="3691720at2759"/>
<comment type="caution">
    <text evidence="1">The sequence shown here is derived from an EMBL/GenBank/DDBJ whole genome shotgun (WGS) entry which is preliminary data.</text>
</comment>
<reference evidence="1 3" key="1">
    <citation type="submission" date="2017-11" db="EMBL/GenBank/DDBJ databases">
        <title>The genome of Rhizophagus clarus HR1 reveals common genetic basis of auxotrophy among arbuscular mycorrhizal fungi.</title>
        <authorList>
            <person name="Kobayashi Y."/>
        </authorList>
    </citation>
    <scope>NUCLEOTIDE SEQUENCE [LARGE SCALE GENOMIC DNA]</scope>
    <source>
        <strain evidence="1 3">HR1</strain>
    </source>
</reference>